<gene>
    <name evidence="6" type="ORF">SLEP1_g40421</name>
</gene>
<dbReference type="PANTHER" id="PTHR48046:SF6">
    <property type="entry name" value="GLYCOSYLTRANSFERASE"/>
    <property type="match status" value="1"/>
</dbReference>
<dbReference type="EMBL" id="BPVZ01000092">
    <property type="protein sequence ID" value="GKV31753.1"/>
    <property type="molecule type" value="Genomic_DNA"/>
</dbReference>
<evidence type="ECO:0000313" key="6">
    <source>
        <dbReference type="EMBL" id="GKV31753.1"/>
    </source>
</evidence>
<dbReference type="InterPro" id="IPR002213">
    <property type="entry name" value="UDP_glucos_trans"/>
</dbReference>
<dbReference type="Proteomes" id="UP001054252">
    <property type="component" value="Unassembled WGS sequence"/>
</dbReference>
<keyword evidence="2 4" id="KW-0328">Glycosyltransferase</keyword>
<dbReference type="CDD" id="cd03784">
    <property type="entry name" value="GT1_Gtf-like"/>
    <property type="match status" value="1"/>
</dbReference>
<proteinExistence type="inferred from homology"/>
<comment type="similarity">
    <text evidence="1 4">Belongs to the UDP-glycosyltransferase family.</text>
</comment>
<evidence type="ECO:0000256" key="2">
    <source>
        <dbReference type="ARBA" id="ARBA00022676"/>
    </source>
</evidence>
<evidence type="ECO:0000256" key="3">
    <source>
        <dbReference type="ARBA" id="ARBA00022679"/>
    </source>
</evidence>
<dbReference type="PROSITE" id="PS00375">
    <property type="entry name" value="UDPGT"/>
    <property type="match status" value="1"/>
</dbReference>
<evidence type="ECO:0000256" key="5">
    <source>
        <dbReference type="RuleBase" id="RU362057"/>
    </source>
</evidence>
<sequence length="504" mass="55886">MENTQEPRLQVAMVPTPGMGHLIPLVELAKRLVHHHNFAVTFYVPSDGSSMKPQKQLLQSLPNSISTIFLPPVSFDDLPEDVKIETRIALSLTRSIPNLRDSFKVLTESTRVVAMVVDLFGMDAFSVAREFGIEPYILFPSTAMVLSLVFHIPKLDEMFADEYRYLPEPVKLPGCVPVQGIDLIDPIQDRKNIAYQAVLSLCKGHRLAAGIMVNSFMDLEPDAFKALMDPTSNLPPICPVGPLVQTGSVHQVNNDNSKCLKWLDEQPSGSVLYVCFGSGGTLSQDQVNELAIGLEMSRQRFLWVVKSPHDKATNATYFGVDSIGDPFDFLPNGFLERTKGVGLVVPSWAPQAQILSRGSTGGFVTHCGWNSTLESIVHGVPLIAWPLYAEQRMNAVLLADDLKVALREPRSGSSQGTELWVREPIVLDFIVFQAYEEALGVLRKLSLSEDQNSTFEILSKTECVKSMAIILQRGSVETRFDALTIFKKMAKTTSGYNWNFLLQD</sequence>
<keyword evidence="3 4" id="KW-0808">Transferase</keyword>
<organism evidence="6 7">
    <name type="scientific">Rubroshorea leprosula</name>
    <dbReference type="NCBI Taxonomy" id="152421"/>
    <lineage>
        <taxon>Eukaryota</taxon>
        <taxon>Viridiplantae</taxon>
        <taxon>Streptophyta</taxon>
        <taxon>Embryophyta</taxon>
        <taxon>Tracheophyta</taxon>
        <taxon>Spermatophyta</taxon>
        <taxon>Magnoliopsida</taxon>
        <taxon>eudicotyledons</taxon>
        <taxon>Gunneridae</taxon>
        <taxon>Pentapetalae</taxon>
        <taxon>rosids</taxon>
        <taxon>malvids</taxon>
        <taxon>Malvales</taxon>
        <taxon>Dipterocarpaceae</taxon>
        <taxon>Rubroshorea</taxon>
    </lineage>
</organism>
<dbReference type="PANTHER" id="PTHR48046">
    <property type="entry name" value="UDP-GLYCOSYLTRANSFERASE 72E1"/>
    <property type="match status" value="1"/>
</dbReference>
<dbReference type="SUPFAM" id="SSF53756">
    <property type="entry name" value="UDP-Glycosyltransferase/glycogen phosphorylase"/>
    <property type="match status" value="1"/>
</dbReference>
<evidence type="ECO:0000313" key="7">
    <source>
        <dbReference type="Proteomes" id="UP001054252"/>
    </source>
</evidence>
<dbReference type="FunFam" id="3.40.50.2000:FF:000054">
    <property type="entry name" value="Glycosyltransferase"/>
    <property type="match status" value="1"/>
</dbReference>
<protein>
    <recommendedName>
        <fullName evidence="5">Glycosyltransferase</fullName>
        <ecNumber evidence="5">2.4.1.-</ecNumber>
    </recommendedName>
</protein>
<accession>A0AAV5L3C2</accession>
<reference evidence="6 7" key="1">
    <citation type="journal article" date="2021" name="Commun. Biol.">
        <title>The genome of Shorea leprosula (Dipterocarpaceae) highlights the ecological relevance of drought in aseasonal tropical rainforests.</title>
        <authorList>
            <person name="Ng K.K.S."/>
            <person name="Kobayashi M.J."/>
            <person name="Fawcett J.A."/>
            <person name="Hatakeyama M."/>
            <person name="Paape T."/>
            <person name="Ng C.H."/>
            <person name="Ang C.C."/>
            <person name="Tnah L.H."/>
            <person name="Lee C.T."/>
            <person name="Nishiyama T."/>
            <person name="Sese J."/>
            <person name="O'Brien M.J."/>
            <person name="Copetti D."/>
            <person name="Mohd Noor M.I."/>
            <person name="Ong R.C."/>
            <person name="Putra M."/>
            <person name="Sireger I.Z."/>
            <person name="Indrioko S."/>
            <person name="Kosugi Y."/>
            <person name="Izuno A."/>
            <person name="Isagi Y."/>
            <person name="Lee S.L."/>
            <person name="Shimizu K.K."/>
        </authorList>
    </citation>
    <scope>NUCLEOTIDE SEQUENCE [LARGE SCALE GENOMIC DNA]</scope>
    <source>
        <strain evidence="6">214</strain>
    </source>
</reference>
<dbReference type="FunFam" id="3.40.50.2000:FF:000056">
    <property type="entry name" value="Glycosyltransferase"/>
    <property type="match status" value="1"/>
</dbReference>
<evidence type="ECO:0000256" key="1">
    <source>
        <dbReference type="ARBA" id="ARBA00009995"/>
    </source>
</evidence>
<dbReference type="EC" id="2.4.1.-" evidence="5"/>
<comment type="caution">
    <text evidence="6">The sequence shown here is derived from an EMBL/GenBank/DDBJ whole genome shotgun (WGS) entry which is preliminary data.</text>
</comment>
<keyword evidence="7" id="KW-1185">Reference proteome</keyword>
<dbReference type="Gene3D" id="3.40.50.2000">
    <property type="entry name" value="Glycogen Phosphorylase B"/>
    <property type="match status" value="2"/>
</dbReference>
<name>A0AAV5L3C2_9ROSI</name>
<dbReference type="AlphaFoldDB" id="A0AAV5L3C2"/>
<evidence type="ECO:0000256" key="4">
    <source>
        <dbReference type="RuleBase" id="RU003718"/>
    </source>
</evidence>
<dbReference type="Pfam" id="PF00201">
    <property type="entry name" value="UDPGT"/>
    <property type="match status" value="1"/>
</dbReference>
<dbReference type="GO" id="GO:0008194">
    <property type="term" value="F:UDP-glycosyltransferase activity"/>
    <property type="evidence" value="ECO:0007669"/>
    <property type="project" value="InterPro"/>
</dbReference>
<dbReference type="InterPro" id="IPR035595">
    <property type="entry name" value="UDP_glycos_trans_CS"/>
</dbReference>